<dbReference type="InterPro" id="IPR016181">
    <property type="entry name" value="Acyl_CoA_acyltransferase"/>
</dbReference>
<accession>A0A9X0HZ63</accession>
<comment type="caution">
    <text evidence="2">The sequence shown here is derived from an EMBL/GenBank/DDBJ whole genome shotgun (WGS) entry which is preliminary data.</text>
</comment>
<dbReference type="OMA" id="APYHETE"/>
<dbReference type="SUPFAM" id="SSF55729">
    <property type="entry name" value="Acyl-CoA N-acyltransferases (Nat)"/>
    <property type="match status" value="1"/>
</dbReference>
<protein>
    <submittedName>
        <fullName evidence="2">GCN5 family acetyltransferase</fullName>
    </submittedName>
</protein>
<proteinExistence type="predicted"/>
<dbReference type="AlphaFoldDB" id="A0A9X0HZ63"/>
<evidence type="ECO:0000313" key="2">
    <source>
        <dbReference type="EMBL" id="KUJ43865.1"/>
    </source>
</evidence>
<dbReference type="PROSITE" id="PS51186">
    <property type="entry name" value="GNAT"/>
    <property type="match status" value="1"/>
</dbReference>
<dbReference type="RefSeq" id="WP_013732988.1">
    <property type="nucleotide sequence ID" value="NZ_LMWI01000002.1"/>
</dbReference>
<reference evidence="2 3" key="1">
    <citation type="submission" date="2015-10" db="EMBL/GenBank/DDBJ databases">
        <authorList>
            <person name="Ju K.-S."/>
            <person name="Doroghazi J.R."/>
            <person name="Metcalf W.W."/>
        </authorList>
    </citation>
    <scope>NUCLEOTIDE SEQUENCE [LARGE SCALE GENOMIC DNA]</scope>
    <source>
        <strain evidence="2 3">NRRL B-24793</strain>
    </source>
</reference>
<keyword evidence="3" id="KW-1185">Reference proteome</keyword>
<dbReference type="EMBL" id="LMWI01000002">
    <property type="protein sequence ID" value="KUJ43865.1"/>
    <property type="molecule type" value="Genomic_DNA"/>
</dbReference>
<dbReference type="Proteomes" id="UP000053246">
    <property type="component" value="Unassembled WGS sequence"/>
</dbReference>
<dbReference type="CDD" id="cd04301">
    <property type="entry name" value="NAT_SF"/>
    <property type="match status" value="1"/>
</dbReference>
<name>A0A9X0HZ63_9ACTN</name>
<dbReference type="Gene3D" id="3.40.630.30">
    <property type="match status" value="1"/>
</dbReference>
<dbReference type="GO" id="GO:0016747">
    <property type="term" value="F:acyltransferase activity, transferring groups other than amino-acyl groups"/>
    <property type="evidence" value="ECO:0007669"/>
    <property type="project" value="InterPro"/>
</dbReference>
<sequence length="177" mass="19864">MLTYHSVARDEAHQVFDALEDLYAIVYAEPPYSEGPEQVARFREGLPEETTRPGFRLVTATDGTLLLGAAYGWTMATGTWWSRATEDPPPEIRDADKFAVMEWMVHPSHRRQGIGAELMRRLLAGRSEQYATLASNPVSAARRMYKRTGWQQVGTSALSWGPTMDLLVLPLQLRPTA</sequence>
<dbReference type="InterPro" id="IPR000182">
    <property type="entry name" value="GNAT_dom"/>
</dbReference>
<organism evidence="2 3">
    <name type="scientific">Micromonospora maris</name>
    <dbReference type="NCBI Taxonomy" id="1003110"/>
    <lineage>
        <taxon>Bacteria</taxon>
        <taxon>Bacillati</taxon>
        <taxon>Actinomycetota</taxon>
        <taxon>Actinomycetes</taxon>
        <taxon>Micromonosporales</taxon>
        <taxon>Micromonosporaceae</taxon>
        <taxon>Micromonospora</taxon>
    </lineage>
</organism>
<evidence type="ECO:0000259" key="1">
    <source>
        <dbReference type="PROSITE" id="PS51186"/>
    </source>
</evidence>
<evidence type="ECO:0000313" key="3">
    <source>
        <dbReference type="Proteomes" id="UP000053246"/>
    </source>
</evidence>
<feature type="domain" description="N-acetyltransferase" evidence="1">
    <location>
        <begin position="2"/>
        <end position="172"/>
    </location>
</feature>
<dbReference type="Pfam" id="PF13508">
    <property type="entry name" value="Acetyltransf_7"/>
    <property type="match status" value="1"/>
</dbReference>
<gene>
    <name evidence="2" type="ORF">ADL17_11415</name>
</gene>